<dbReference type="InterPro" id="IPR052215">
    <property type="entry name" value="Plant_ABCG"/>
</dbReference>
<keyword evidence="2" id="KW-0813">Transport</keyword>
<dbReference type="PANTHER" id="PTHR48042">
    <property type="entry name" value="ABC TRANSPORTER G FAMILY MEMBER 11"/>
    <property type="match status" value="1"/>
</dbReference>
<dbReference type="InterPro" id="IPR023210">
    <property type="entry name" value="NADP_OxRdtase_dom"/>
</dbReference>
<proteinExistence type="inferred from homology"/>
<dbReference type="Pfam" id="PF19055">
    <property type="entry name" value="ABC2_membrane_7"/>
    <property type="match status" value="1"/>
</dbReference>
<evidence type="ECO:0000313" key="6">
    <source>
        <dbReference type="EMBL" id="RYR12452.1"/>
    </source>
</evidence>
<evidence type="ECO:0000256" key="3">
    <source>
        <dbReference type="ARBA" id="ARBA00023136"/>
    </source>
</evidence>
<keyword evidence="7" id="KW-1185">Reference proteome</keyword>
<dbReference type="InterPro" id="IPR043926">
    <property type="entry name" value="ABCG_dom"/>
</dbReference>
<reference evidence="6 7" key="1">
    <citation type="submission" date="2019-01" db="EMBL/GenBank/DDBJ databases">
        <title>Sequencing of cultivated peanut Arachis hypogaea provides insights into genome evolution and oil improvement.</title>
        <authorList>
            <person name="Chen X."/>
        </authorList>
    </citation>
    <scope>NUCLEOTIDE SEQUENCE [LARGE SCALE GENOMIC DNA]</scope>
    <source>
        <strain evidence="7">cv. Fuhuasheng</strain>
        <tissue evidence="6">Leaves</tissue>
    </source>
</reference>
<dbReference type="PANTHER" id="PTHR48042:SF11">
    <property type="entry name" value="ABC TRANSPORTER G FAMILY MEMBER 11"/>
    <property type="match status" value="1"/>
</dbReference>
<dbReference type="InterPro" id="IPR036812">
    <property type="entry name" value="NAD(P)_OxRdtase_dom_sf"/>
</dbReference>
<evidence type="ECO:0000259" key="4">
    <source>
        <dbReference type="Pfam" id="PF00248"/>
    </source>
</evidence>
<organism evidence="6 7">
    <name type="scientific">Arachis hypogaea</name>
    <name type="common">Peanut</name>
    <dbReference type="NCBI Taxonomy" id="3818"/>
    <lineage>
        <taxon>Eukaryota</taxon>
        <taxon>Viridiplantae</taxon>
        <taxon>Streptophyta</taxon>
        <taxon>Embryophyta</taxon>
        <taxon>Tracheophyta</taxon>
        <taxon>Spermatophyta</taxon>
        <taxon>Magnoliopsida</taxon>
        <taxon>eudicotyledons</taxon>
        <taxon>Gunneridae</taxon>
        <taxon>Pentapetalae</taxon>
        <taxon>rosids</taxon>
        <taxon>fabids</taxon>
        <taxon>Fabales</taxon>
        <taxon>Fabaceae</taxon>
        <taxon>Papilionoideae</taxon>
        <taxon>50 kb inversion clade</taxon>
        <taxon>dalbergioids sensu lato</taxon>
        <taxon>Dalbergieae</taxon>
        <taxon>Pterocarpus clade</taxon>
        <taxon>Arachis</taxon>
    </lineage>
</organism>
<keyword evidence="3" id="KW-0472">Membrane</keyword>
<sequence>MHKIVAAACFPWPPCEVGSDDTTPVAACTSSSSGGSGNDIGFTTRPSSINKVARRLIFEKGHEKLDLQTDERRKKIRKFKESAWKCVYFLSAEIFLKNLFHIKLVFGINSAYKAFFVTQTLRALARDGRTMIASIHQPSSEVFKLFDQLYLLSGGKTVYFGHASAAYEAINLNSASFFAQAEFPCPALRNPSDHFLRCINSDFDKVKATLKGSMKLRDDKYFDLYICMCRCSDHAPEDVPEAFHSTLRDLQLDYIDLYLIHWPIRVKKGNLGLPMKAEEEVALDIPATWKAMEALYEYYLSFLAKDGIEPSRAEIFLKIHKRRKDGRPLDEESAKVVVDTTAFLYIIPTAPPLASLQLLWDS</sequence>
<dbReference type="STRING" id="3818.A0A444ZE62"/>
<dbReference type="Proteomes" id="UP000289738">
    <property type="component" value="Chromosome B04"/>
</dbReference>
<gene>
    <name evidence="6" type="ORF">Ahy_B04g069993</name>
</gene>
<protein>
    <recommendedName>
        <fullName evidence="8">NADP-dependent oxidoreductase domain-containing protein</fullName>
    </recommendedName>
</protein>
<comment type="similarity">
    <text evidence="1">Belongs to the ABC transporter superfamily. ABCG family. Eye pigment precursor importer (TC 3.A.1.204) subfamily.</text>
</comment>
<dbReference type="InterPro" id="IPR027417">
    <property type="entry name" value="P-loop_NTPase"/>
</dbReference>
<evidence type="ECO:0000256" key="1">
    <source>
        <dbReference type="ARBA" id="ARBA00005814"/>
    </source>
</evidence>
<evidence type="ECO:0000259" key="5">
    <source>
        <dbReference type="Pfam" id="PF19055"/>
    </source>
</evidence>
<evidence type="ECO:0000313" key="7">
    <source>
        <dbReference type="Proteomes" id="UP000289738"/>
    </source>
</evidence>
<feature type="domain" description="NADP-dependent oxidoreductase" evidence="4">
    <location>
        <begin position="230"/>
        <end position="296"/>
    </location>
</feature>
<evidence type="ECO:0000256" key="2">
    <source>
        <dbReference type="ARBA" id="ARBA00022448"/>
    </source>
</evidence>
<comment type="caution">
    <text evidence="6">The sequence shown here is derived from an EMBL/GenBank/DDBJ whole genome shotgun (WGS) entry which is preliminary data.</text>
</comment>
<name>A0A444ZE62_ARAHY</name>
<dbReference type="SUPFAM" id="SSF51430">
    <property type="entry name" value="NAD(P)-linked oxidoreductase"/>
    <property type="match status" value="1"/>
</dbReference>
<accession>A0A444ZE62</accession>
<dbReference type="GO" id="GO:0140359">
    <property type="term" value="F:ABC-type transporter activity"/>
    <property type="evidence" value="ECO:0007669"/>
    <property type="project" value="InterPro"/>
</dbReference>
<feature type="domain" description="ABC transporter family G" evidence="5">
    <location>
        <begin position="136"/>
        <end position="199"/>
    </location>
</feature>
<dbReference type="Pfam" id="PF00248">
    <property type="entry name" value="Aldo_ket_red"/>
    <property type="match status" value="1"/>
</dbReference>
<dbReference type="Gene3D" id="3.20.20.100">
    <property type="entry name" value="NADP-dependent oxidoreductase domain"/>
    <property type="match status" value="1"/>
</dbReference>
<dbReference type="Gene3D" id="3.40.50.300">
    <property type="entry name" value="P-loop containing nucleotide triphosphate hydrolases"/>
    <property type="match status" value="1"/>
</dbReference>
<dbReference type="AlphaFoldDB" id="A0A444ZE62"/>
<evidence type="ECO:0008006" key="8">
    <source>
        <dbReference type="Google" id="ProtNLM"/>
    </source>
</evidence>
<dbReference type="EMBL" id="SDMP01000014">
    <property type="protein sequence ID" value="RYR12452.1"/>
    <property type="molecule type" value="Genomic_DNA"/>
</dbReference>